<keyword evidence="1" id="KW-0472">Membrane</keyword>
<protein>
    <submittedName>
        <fullName evidence="2">Uncharacterized protein</fullName>
    </submittedName>
</protein>
<reference evidence="2 3" key="1">
    <citation type="submission" date="2022-12" db="EMBL/GenBank/DDBJ databases">
        <title>Chromosome-level genome assembly of true bugs.</title>
        <authorList>
            <person name="Ma L."/>
            <person name="Li H."/>
        </authorList>
    </citation>
    <scope>NUCLEOTIDE SEQUENCE [LARGE SCALE GENOMIC DNA]</scope>
    <source>
        <strain evidence="2">Lab_2022b</strain>
    </source>
</reference>
<accession>A0AAW1DS61</accession>
<keyword evidence="1" id="KW-1133">Transmembrane helix</keyword>
<name>A0AAW1DS61_9HEMI</name>
<evidence type="ECO:0000256" key="1">
    <source>
        <dbReference type="SAM" id="Phobius"/>
    </source>
</evidence>
<sequence>MRGVVVKIIDNQHKCSGFNPRPIYYLHFIQLTSIVTTISWLIRCVREAKTRDKNLLVAILERDGFVDNPADREKRNLSSLKPEDLLPESPEIKRNLQHQSVSGLQFIFSFYLGTI</sequence>
<gene>
    <name evidence="2" type="ORF">O3M35_000746</name>
</gene>
<dbReference type="EMBL" id="JAPXFL010000001">
    <property type="protein sequence ID" value="KAK9512283.1"/>
    <property type="molecule type" value="Genomic_DNA"/>
</dbReference>
<feature type="transmembrane region" description="Helical" evidence="1">
    <location>
        <begin position="23"/>
        <end position="42"/>
    </location>
</feature>
<evidence type="ECO:0000313" key="2">
    <source>
        <dbReference type="EMBL" id="KAK9512283.1"/>
    </source>
</evidence>
<organism evidence="2 3">
    <name type="scientific">Rhynocoris fuscipes</name>
    <dbReference type="NCBI Taxonomy" id="488301"/>
    <lineage>
        <taxon>Eukaryota</taxon>
        <taxon>Metazoa</taxon>
        <taxon>Ecdysozoa</taxon>
        <taxon>Arthropoda</taxon>
        <taxon>Hexapoda</taxon>
        <taxon>Insecta</taxon>
        <taxon>Pterygota</taxon>
        <taxon>Neoptera</taxon>
        <taxon>Paraneoptera</taxon>
        <taxon>Hemiptera</taxon>
        <taxon>Heteroptera</taxon>
        <taxon>Panheteroptera</taxon>
        <taxon>Cimicomorpha</taxon>
        <taxon>Reduviidae</taxon>
        <taxon>Harpactorinae</taxon>
        <taxon>Harpactorini</taxon>
        <taxon>Rhynocoris</taxon>
    </lineage>
</organism>
<keyword evidence="1" id="KW-0812">Transmembrane</keyword>
<comment type="caution">
    <text evidence="2">The sequence shown here is derived from an EMBL/GenBank/DDBJ whole genome shotgun (WGS) entry which is preliminary data.</text>
</comment>
<proteinExistence type="predicted"/>
<dbReference type="AlphaFoldDB" id="A0AAW1DS61"/>
<evidence type="ECO:0000313" key="3">
    <source>
        <dbReference type="Proteomes" id="UP001461498"/>
    </source>
</evidence>
<dbReference type="Proteomes" id="UP001461498">
    <property type="component" value="Unassembled WGS sequence"/>
</dbReference>
<keyword evidence="3" id="KW-1185">Reference proteome</keyword>